<reference evidence="1 2" key="1">
    <citation type="journal article" date="2013" name="Genome Announc.">
        <title>Whole-Genome Sequence of Microcystis aeruginosa TAIHU98, a Nontoxic Bloom-Forming Strain Isolated from Taihu Lake, China.</title>
        <authorList>
            <person name="Yang C."/>
            <person name="Zhang W."/>
            <person name="Ren M."/>
            <person name="Song L."/>
            <person name="Li T."/>
            <person name="Zhao J."/>
        </authorList>
    </citation>
    <scope>NUCLEOTIDE SEQUENCE [LARGE SCALE GENOMIC DNA]</scope>
    <source>
        <strain evidence="1 2">TAIHU98</strain>
    </source>
</reference>
<dbReference type="Proteomes" id="UP000010932">
    <property type="component" value="Unassembled WGS sequence"/>
</dbReference>
<comment type="caution">
    <text evidence="1">The sequence shown here is derived from an EMBL/GenBank/DDBJ whole genome shotgun (WGS) entry which is preliminary data.</text>
</comment>
<sequence length="49" mass="5763">MFINSVNRSYINCLLLILLQGLKLHLPSPLIREFDYYLLLASIEKILTR</sequence>
<proteinExistence type="predicted"/>
<dbReference type="EMBL" id="ANKQ01000001">
    <property type="protein sequence ID" value="ELP56311.1"/>
    <property type="molecule type" value="Genomic_DNA"/>
</dbReference>
<gene>
    <name evidence="1" type="ORF">O53_914</name>
</gene>
<evidence type="ECO:0000313" key="2">
    <source>
        <dbReference type="Proteomes" id="UP000010932"/>
    </source>
</evidence>
<name>L7EBQ2_MICAE</name>
<dbReference type="PATRIC" id="fig|1134457.3.peg.619"/>
<accession>L7EBQ2</accession>
<dbReference type="AlphaFoldDB" id="L7EBQ2"/>
<protein>
    <submittedName>
        <fullName evidence="1">Uncharacterized protein</fullName>
    </submittedName>
</protein>
<evidence type="ECO:0000313" key="1">
    <source>
        <dbReference type="EMBL" id="ELP56311.1"/>
    </source>
</evidence>
<organism evidence="1 2">
    <name type="scientific">Microcystis aeruginosa TAIHU98</name>
    <dbReference type="NCBI Taxonomy" id="1134457"/>
    <lineage>
        <taxon>Bacteria</taxon>
        <taxon>Bacillati</taxon>
        <taxon>Cyanobacteriota</taxon>
        <taxon>Cyanophyceae</taxon>
        <taxon>Oscillatoriophycideae</taxon>
        <taxon>Chroococcales</taxon>
        <taxon>Microcystaceae</taxon>
        <taxon>Microcystis</taxon>
    </lineage>
</organism>